<feature type="signal peptide" evidence="3">
    <location>
        <begin position="1"/>
        <end position="21"/>
    </location>
</feature>
<dbReference type="Proteomes" id="UP000304912">
    <property type="component" value="Chromosome"/>
</dbReference>
<feature type="chain" id="PRO_5022837490" evidence="3">
    <location>
        <begin position="22"/>
        <end position="748"/>
    </location>
</feature>
<name>A0A5B7YDM0_9ALTE</name>
<dbReference type="AlphaFoldDB" id="A0A5B7YDM0"/>
<dbReference type="InterPro" id="IPR013783">
    <property type="entry name" value="Ig-like_fold"/>
</dbReference>
<dbReference type="PANTHER" id="PTHR39576">
    <property type="entry name" value="ATTACHING AND EFFACING PROTEIN HOMOLOG-RELATED-RELATED"/>
    <property type="match status" value="1"/>
</dbReference>
<dbReference type="KEGG" id="salk:FBQ74_09880"/>
<dbReference type="InterPro" id="IPR051715">
    <property type="entry name" value="Intimin-Invasin_domain"/>
</dbReference>
<dbReference type="PANTHER" id="PTHR39576:SF1">
    <property type="entry name" value="INVASIN"/>
    <property type="match status" value="1"/>
</dbReference>
<dbReference type="GO" id="GO:0009279">
    <property type="term" value="C:cell outer membrane"/>
    <property type="evidence" value="ECO:0007669"/>
    <property type="project" value="TreeGrafter"/>
</dbReference>
<evidence type="ECO:0000256" key="2">
    <source>
        <dbReference type="SAM" id="MobiDB-lite"/>
    </source>
</evidence>
<evidence type="ECO:0000256" key="1">
    <source>
        <dbReference type="ARBA" id="ARBA00010116"/>
    </source>
</evidence>
<dbReference type="SUPFAM" id="SSF49373">
    <property type="entry name" value="Invasin/intimin cell-adhesion fragments"/>
    <property type="match status" value="5"/>
</dbReference>
<reference evidence="5 6" key="1">
    <citation type="submission" date="2019-04" db="EMBL/GenBank/DDBJ databases">
        <title>Salinimonas iocasae sp. nov., a halophilic bacterium isolated from the outer tube casing of tubeworms in Okinawa Trough.</title>
        <authorList>
            <person name="Zhang H."/>
            <person name="Wang H."/>
            <person name="Li C."/>
        </authorList>
    </citation>
    <scope>NUCLEOTIDE SEQUENCE [LARGE SCALE GENOMIC DNA]</scope>
    <source>
        <strain evidence="5 6">KX18D6</strain>
    </source>
</reference>
<dbReference type="SMART" id="SM00634">
    <property type="entry name" value="BID_1"/>
    <property type="match status" value="5"/>
</dbReference>
<proteinExistence type="inferred from homology"/>
<feature type="domain" description="Big-1" evidence="4">
    <location>
        <begin position="458"/>
        <end position="554"/>
    </location>
</feature>
<comment type="similarity">
    <text evidence="1">Belongs to the intimin/invasin family.</text>
</comment>
<dbReference type="EMBL" id="CP039852">
    <property type="protein sequence ID" value="QCZ93782.1"/>
    <property type="molecule type" value="Genomic_DNA"/>
</dbReference>
<feature type="region of interest" description="Disordered" evidence="2">
    <location>
        <begin position="26"/>
        <end position="50"/>
    </location>
</feature>
<evidence type="ECO:0000313" key="5">
    <source>
        <dbReference type="EMBL" id="QCZ93782.1"/>
    </source>
</evidence>
<sequence length="748" mass="77858">MRAFAHSLLVASTLLILTACGGGESLERSDSTASANTGNTGGTDSQQNDPVYSVAVETLNADGTPGKDLSQDNVLTVRATVTDQNGTPKTDTLVTFSLSSDNLATFGNDTATARTDENGVASLTLNVGEAAGDGMITATTADGESGTTTFSSQGTAQISAQPASLNLYTDKVQLPSSGSDSAALTALVKNAQSVLMEGQEVSFSAPESSGVEIQVEQSATDASGRALATLTTRNNAENRTVQVTARVGELTRTLDVEITGTEVTVNGPKSVILSKPAEMTLRVQDSDGVPVANQTIELSADNGTLSAKSDTPEFADAISVDTLSNGQVTVLYQGTTSGEDIIEASALNANTEFKVTVQEDDFAFVNPPEAEIPLNTPKVLTVAWKKEEAAFAGGEVNFTASRGVITASDSVTNSEGNAQFTIKSDNAGIAAITATGLDTDGEEVTALVEIEFIATEPATVITDATPDVLGPDGQTSTITAIVRDVEGNLVKNKVVSFVVDDVSTGSISPSQATTDSNGVASTVFTSGSVSSDEAVTVTATVQDGGIADTVVLTVGNRAFDVSIGTGNQIEIQDSSTYVKEFTVFVTDVGGRPVEGEVLSVSATPFRDENGGEYRQGDWQWISESKLWAPFTAKRCMNEDVSNDGILQPEEDFNGDNMLTPGIVGSIGFKDNQNATDNNGQATLQYRYQKEYAAFTDMKIAVFTRSTGSEAAAHTKFTLRIAEPDATNEAIKPPASPFGTGEEACSEIE</sequence>
<gene>
    <name evidence="5" type="ORF">FBQ74_09880</name>
</gene>
<protein>
    <submittedName>
        <fullName evidence="5">Invasin</fullName>
    </submittedName>
</protein>
<dbReference type="Pfam" id="PF02369">
    <property type="entry name" value="Big_1"/>
    <property type="match status" value="2"/>
</dbReference>
<feature type="domain" description="Big-1" evidence="4">
    <location>
        <begin position="56"/>
        <end position="161"/>
    </location>
</feature>
<feature type="region of interest" description="Disordered" evidence="2">
    <location>
        <begin position="728"/>
        <end position="748"/>
    </location>
</feature>
<evidence type="ECO:0000256" key="3">
    <source>
        <dbReference type="SAM" id="SignalP"/>
    </source>
</evidence>
<dbReference type="RefSeq" id="WP_139756525.1">
    <property type="nucleotide sequence ID" value="NZ_CP039852.1"/>
</dbReference>
<accession>A0A5B7YDM0</accession>
<evidence type="ECO:0000259" key="4">
    <source>
        <dbReference type="PROSITE" id="PS51127"/>
    </source>
</evidence>
<keyword evidence="3" id="KW-0732">Signal</keyword>
<feature type="domain" description="Big-1" evidence="4">
    <location>
        <begin position="164"/>
        <end position="259"/>
    </location>
</feature>
<dbReference type="InterPro" id="IPR008964">
    <property type="entry name" value="Invasin/intimin_cell_adhesion"/>
</dbReference>
<dbReference type="PROSITE" id="PS51127">
    <property type="entry name" value="BIG1"/>
    <property type="match status" value="3"/>
</dbReference>
<keyword evidence="6" id="KW-1185">Reference proteome</keyword>
<organism evidence="5 6">
    <name type="scientific">Salinimonas iocasae</name>
    <dbReference type="NCBI Taxonomy" id="2572577"/>
    <lineage>
        <taxon>Bacteria</taxon>
        <taxon>Pseudomonadati</taxon>
        <taxon>Pseudomonadota</taxon>
        <taxon>Gammaproteobacteria</taxon>
        <taxon>Alteromonadales</taxon>
        <taxon>Alteromonadaceae</taxon>
        <taxon>Alteromonas/Salinimonas group</taxon>
        <taxon>Salinimonas</taxon>
    </lineage>
</organism>
<evidence type="ECO:0000313" key="6">
    <source>
        <dbReference type="Proteomes" id="UP000304912"/>
    </source>
</evidence>
<dbReference type="InterPro" id="IPR003344">
    <property type="entry name" value="Big_1_dom"/>
</dbReference>
<dbReference type="OrthoDB" id="5620247at2"/>
<dbReference type="PROSITE" id="PS51257">
    <property type="entry name" value="PROKAR_LIPOPROTEIN"/>
    <property type="match status" value="1"/>
</dbReference>
<dbReference type="Gene3D" id="2.60.40.10">
    <property type="entry name" value="Immunoglobulins"/>
    <property type="match status" value="5"/>
</dbReference>